<evidence type="ECO:0000256" key="1">
    <source>
        <dbReference type="SAM" id="SignalP"/>
    </source>
</evidence>
<dbReference type="Gene3D" id="2.60.40.1090">
    <property type="entry name" value="Fimbrial-type adhesion domain"/>
    <property type="match status" value="1"/>
</dbReference>
<sequence length="194" mass="20704">MMRLRRFTLSALISGLATALVVAPLYADTNVDFTATVQKDTCQIEINGSGTVNFATVGPAYFADGISAESDYKGGEEFSIKLLSCPVSDGAMTNVTFEFTPQSGQFAAGNQQVFANELIQSAGGADNVGVVIFTTDAPRKNVLNTDGTSRATFNATAYSDTSWTFYSRMQKILDSGTVTPGELSSRVLVNVKYE</sequence>
<feature type="signal peptide" evidence="1">
    <location>
        <begin position="1"/>
        <end position="27"/>
    </location>
</feature>
<proteinExistence type="predicted"/>
<dbReference type="GeneID" id="89550437"/>
<name>A0ABY0JPR7_9ENTR</name>
<dbReference type="SUPFAM" id="SSF49401">
    <property type="entry name" value="Bacterial adhesins"/>
    <property type="match status" value="1"/>
</dbReference>
<comment type="caution">
    <text evidence="3">The sequence shown here is derived from an EMBL/GenBank/DDBJ whole genome shotgun (WGS) entry which is preliminary data.</text>
</comment>
<dbReference type="InterPro" id="IPR000259">
    <property type="entry name" value="Adhesion_dom_fimbrial"/>
</dbReference>
<organism evidence="3 4">
    <name type="scientific">Citrobacter europaeus</name>
    <dbReference type="NCBI Taxonomy" id="1914243"/>
    <lineage>
        <taxon>Bacteria</taxon>
        <taxon>Pseudomonadati</taxon>
        <taxon>Pseudomonadota</taxon>
        <taxon>Gammaproteobacteria</taxon>
        <taxon>Enterobacterales</taxon>
        <taxon>Enterobacteriaceae</taxon>
        <taxon>Citrobacter</taxon>
    </lineage>
</organism>
<dbReference type="PANTHER" id="PTHR33420:SF5">
    <property type="entry name" value="FIMBRIAL SUBUNIT"/>
    <property type="match status" value="1"/>
</dbReference>
<dbReference type="Proteomes" id="UP000195338">
    <property type="component" value="Unassembled WGS sequence"/>
</dbReference>
<gene>
    <name evidence="3" type="ORF">BN4901_2339</name>
</gene>
<keyword evidence="4" id="KW-1185">Reference proteome</keyword>
<dbReference type="Pfam" id="PF00419">
    <property type="entry name" value="Fimbrial"/>
    <property type="match status" value="1"/>
</dbReference>
<dbReference type="InterPro" id="IPR036937">
    <property type="entry name" value="Adhesion_dom_fimbrial_sf"/>
</dbReference>
<dbReference type="EMBL" id="FLUX01000029">
    <property type="protein sequence ID" value="SBW25244.1"/>
    <property type="molecule type" value="Genomic_DNA"/>
</dbReference>
<dbReference type="InterPro" id="IPR008966">
    <property type="entry name" value="Adhesion_dom_sf"/>
</dbReference>
<feature type="domain" description="Fimbrial-type adhesion" evidence="2">
    <location>
        <begin position="32"/>
        <end position="194"/>
    </location>
</feature>
<dbReference type="RefSeq" id="WP_043018456.1">
    <property type="nucleotide sequence ID" value="NZ_CP148084.1"/>
</dbReference>
<dbReference type="NCBIfam" id="NF011794">
    <property type="entry name" value="PRK15262.1"/>
    <property type="match status" value="1"/>
</dbReference>
<dbReference type="InterPro" id="IPR050263">
    <property type="entry name" value="Bact_Fimbrial_Adh_Pro"/>
</dbReference>
<dbReference type="PANTHER" id="PTHR33420">
    <property type="entry name" value="FIMBRIAL SUBUNIT ELFA-RELATED"/>
    <property type="match status" value="1"/>
</dbReference>
<protein>
    <submittedName>
        <fullName evidence="3">Fimbrial protein YadK</fullName>
    </submittedName>
</protein>
<evidence type="ECO:0000259" key="2">
    <source>
        <dbReference type="Pfam" id="PF00419"/>
    </source>
</evidence>
<evidence type="ECO:0000313" key="3">
    <source>
        <dbReference type="EMBL" id="SBW25244.1"/>
    </source>
</evidence>
<feature type="chain" id="PRO_5046131274" evidence="1">
    <location>
        <begin position="28"/>
        <end position="194"/>
    </location>
</feature>
<keyword evidence="1" id="KW-0732">Signal</keyword>
<accession>A0ABY0JPR7</accession>
<evidence type="ECO:0000313" key="4">
    <source>
        <dbReference type="Proteomes" id="UP000195338"/>
    </source>
</evidence>
<reference evidence="3 4" key="1">
    <citation type="submission" date="2016-04" db="EMBL/GenBank/DDBJ databases">
        <authorList>
            <person name="Mornico D."/>
        </authorList>
    </citation>
    <scope>NUCLEOTIDE SEQUENCE [LARGE SCALE GENOMIC DNA]</scope>
    <source>
        <strain evidence="3 4">A121</strain>
    </source>
</reference>